<dbReference type="InterPro" id="IPR017481">
    <property type="entry name" value="CHP03032"/>
</dbReference>
<dbReference type="Proteomes" id="UP000729733">
    <property type="component" value="Unassembled WGS sequence"/>
</dbReference>
<feature type="domain" description="Conserved hypothetical protein CHP03032" evidence="1">
    <location>
        <begin position="27"/>
        <end position="333"/>
    </location>
</feature>
<name>A0A964BX35_9CYAN</name>
<accession>A0A964BX35</accession>
<dbReference type="AlphaFoldDB" id="A0A964BX35"/>
<evidence type="ECO:0000313" key="3">
    <source>
        <dbReference type="Proteomes" id="UP000729733"/>
    </source>
</evidence>
<keyword evidence="3" id="KW-1185">Reference proteome</keyword>
<reference evidence="2" key="1">
    <citation type="journal article" date="2021" name="Antonie Van Leeuwenhoek">
        <title>Draft genome and description of Waterburya agarophytonicola gen. nov. sp. nov. (Pleurocapsales, Cyanobacteria): a seaweed symbiont.</title>
        <authorList>
            <person name="Bonthond G."/>
            <person name="Shalygin S."/>
            <person name="Bayer T."/>
            <person name="Weinberger F."/>
        </authorList>
    </citation>
    <scope>NUCLEOTIDE SEQUENCE</scope>
    <source>
        <strain evidence="2">KI4</strain>
    </source>
</reference>
<dbReference type="Pfam" id="PF16261">
    <property type="entry name" value="DUF4915"/>
    <property type="match status" value="1"/>
</dbReference>
<comment type="caution">
    <text evidence="2">The sequence shown here is derived from an EMBL/GenBank/DDBJ whole genome shotgun (WGS) entry which is preliminary data.</text>
</comment>
<evidence type="ECO:0000313" key="2">
    <source>
        <dbReference type="EMBL" id="MCC0179663.1"/>
    </source>
</evidence>
<gene>
    <name evidence="2" type="ORF">I4641_22175</name>
</gene>
<sequence>MVQSINKTYIDVNEEKTREVKYDYSNSFTNILNTLKISLFFSTYQAGKLGIVTAKNNALKLDFHNFERAMGMAISPTQMAVGGKDWVYLLKNDAGLAPQIDPPGTYNACFLTRGAQYTGDISIHDLAWGNDELWMVNTRFSCLCTLTNNYNFLPQWRPNFVSEIAAEDRCHLNGMAMVDGMPKYVTVLGKTNTKGGWRDNKVSGGCILEVPSSRVITEGLSMPHSPRMYQGKLWVLNSGRGELIAVDVATGKQEKIVSLPGYTRGLAIFNNCAFIGLSQVRETAVFSNLPIQNSLKDEIKCGIAIVDLMTRQIVGCFQFTEGVEEIFDVQIAPISSAMINGPHVTKDNADQIWSLPKSAATSIQFI</sequence>
<protein>
    <submittedName>
        <fullName evidence="2">TIGR03032 family protein</fullName>
    </submittedName>
</protein>
<dbReference type="EMBL" id="JADWDC010000100">
    <property type="protein sequence ID" value="MCC0179663.1"/>
    <property type="molecule type" value="Genomic_DNA"/>
</dbReference>
<organism evidence="2 3">
    <name type="scientific">Waterburya agarophytonicola KI4</name>
    <dbReference type="NCBI Taxonomy" id="2874699"/>
    <lineage>
        <taxon>Bacteria</taxon>
        <taxon>Bacillati</taxon>
        <taxon>Cyanobacteriota</taxon>
        <taxon>Cyanophyceae</taxon>
        <taxon>Pleurocapsales</taxon>
        <taxon>Hyellaceae</taxon>
        <taxon>Waterburya</taxon>
        <taxon>Waterburya agarophytonicola</taxon>
    </lineage>
</organism>
<dbReference type="RefSeq" id="WP_229642759.1">
    <property type="nucleotide sequence ID" value="NZ_JADWDC010000100.1"/>
</dbReference>
<proteinExistence type="predicted"/>
<dbReference type="SUPFAM" id="SSF63825">
    <property type="entry name" value="YWTD domain"/>
    <property type="match status" value="1"/>
</dbReference>
<evidence type="ECO:0000259" key="1">
    <source>
        <dbReference type="Pfam" id="PF16261"/>
    </source>
</evidence>
<dbReference type="NCBIfam" id="TIGR03032">
    <property type="entry name" value="TIGR03032 family protein"/>
    <property type="match status" value="1"/>
</dbReference>